<dbReference type="InterPro" id="IPR008884">
    <property type="entry name" value="TylF_MeTrfase"/>
</dbReference>
<accession>A0A7S2RP31</accession>
<dbReference type="Pfam" id="PF05711">
    <property type="entry name" value="TylF"/>
    <property type="match status" value="1"/>
</dbReference>
<sequence length="386" mass="44838">MVKIARIFRRRNIKIFNRESASRYRILLFAFLGVACLSLFHRFRLLSTESTSANVHRPFNMPMYGKKYSIYQPVYDMDLSKLGKTLFASTGDFIDTCSERIEWLDTQAPLDQNRTVIDRAQEMYLEMIKGLVSGTSFNDAEKSVSPGSTFKTFRPFNLEVRQGGMDWTYLGDTMTGWKRLDNIRKLLKSVVEDTIPGDYIETGVWRGGASVYARAVLDVLGQTDRLSYVCDSFAGLPPGDRSLDRNDKNWDSMHWYLAVSDDVVARNFQKFGFLNSNVIFAKGFFNETMPHLKKKSNHFSVMRLDGDMYESTVDVLYNLYDKLSIGGYVIMDDWSWFPSRTACEDFFKVHGIEPEIIQIDKLSAYWKKTVEVDIQYWRYEQNQFKK</sequence>
<reference evidence="1" key="1">
    <citation type="submission" date="2021-01" db="EMBL/GenBank/DDBJ databases">
        <authorList>
            <person name="Corre E."/>
            <person name="Pelletier E."/>
            <person name="Niang G."/>
            <person name="Scheremetjew M."/>
            <person name="Finn R."/>
            <person name="Kale V."/>
            <person name="Holt S."/>
            <person name="Cochrane G."/>
            <person name="Meng A."/>
            <person name="Brown T."/>
            <person name="Cohen L."/>
        </authorList>
    </citation>
    <scope>NUCLEOTIDE SEQUENCE</scope>
    <source>
        <strain evidence="1">CCMP1452</strain>
    </source>
</reference>
<protein>
    <recommendedName>
        <fullName evidence="2">Macrocin O-methyltransferase</fullName>
    </recommendedName>
</protein>
<dbReference type="PANTHER" id="PTHR40036:SF1">
    <property type="entry name" value="MACROCIN O-METHYLTRANSFERASE"/>
    <property type="match status" value="1"/>
</dbReference>
<evidence type="ECO:0000313" key="1">
    <source>
        <dbReference type="EMBL" id="CAD9676696.1"/>
    </source>
</evidence>
<dbReference type="AlphaFoldDB" id="A0A7S2RP31"/>
<evidence type="ECO:0008006" key="2">
    <source>
        <dbReference type="Google" id="ProtNLM"/>
    </source>
</evidence>
<proteinExistence type="predicted"/>
<name>A0A7S2RP31_9STRA</name>
<gene>
    <name evidence="1" type="ORF">EANT1437_LOCUS8514</name>
</gene>
<dbReference type="PANTHER" id="PTHR40036">
    <property type="entry name" value="MACROCIN O-METHYLTRANSFERASE"/>
    <property type="match status" value="1"/>
</dbReference>
<dbReference type="EMBL" id="HBHI01016560">
    <property type="protein sequence ID" value="CAD9676696.1"/>
    <property type="molecule type" value="Transcribed_RNA"/>
</dbReference>
<dbReference type="Gene3D" id="3.40.50.150">
    <property type="entry name" value="Vaccinia Virus protein VP39"/>
    <property type="match status" value="1"/>
</dbReference>
<dbReference type="SUPFAM" id="SSF53335">
    <property type="entry name" value="S-adenosyl-L-methionine-dependent methyltransferases"/>
    <property type="match status" value="1"/>
</dbReference>
<dbReference type="InterPro" id="IPR029063">
    <property type="entry name" value="SAM-dependent_MTases_sf"/>
</dbReference>
<organism evidence="1">
    <name type="scientific">Eucampia antarctica</name>
    <dbReference type="NCBI Taxonomy" id="49252"/>
    <lineage>
        <taxon>Eukaryota</taxon>
        <taxon>Sar</taxon>
        <taxon>Stramenopiles</taxon>
        <taxon>Ochrophyta</taxon>
        <taxon>Bacillariophyta</taxon>
        <taxon>Mediophyceae</taxon>
        <taxon>Biddulphiophycidae</taxon>
        <taxon>Hemiaulales</taxon>
        <taxon>Hemiaulaceae</taxon>
        <taxon>Eucampia</taxon>
    </lineage>
</organism>